<protein>
    <submittedName>
        <fullName evidence="2">Uncharacterized protein LOC136090113 isoform X1</fullName>
    </submittedName>
</protein>
<evidence type="ECO:0000313" key="1">
    <source>
        <dbReference type="Proteomes" id="UP001652625"/>
    </source>
</evidence>
<dbReference type="RefSeq" id="XP_065672289.1">
    <property type="nucleotide sequence ID" value="XM_065816217.1"/>
</dbReference>
<gene>
    <name evidence="2" type="primary">LOC136090113</name>
</gene>
<organism evidence="1 2">
    <name type="scientific">Hydra vulgaris</name>
    <name type="common">Hydra</name>
    <name type="synonym">Hydra attenuata</name>
    <dbReference type="NCBI Taxonomy" id="6087"/>
    <lineage>
        <taxon>Eukaryota</taxon>
        <taxon>Metazoa</taxon>
        <taxon>Cnidaria</taxon>
        <taxon>Hydrozoa</taxon>
        <taxon>Hydroidolina</taxon>
        <taxon>Anthoathecata</taxon>
        <taxon>Aplanulata</taxon>
        <taxon>Hydridae</taxon>
        <taxon>Hydra</taxon>
    </lineage>
</organism>
<name>A0ABM4DD20_HYDVU</name>
<reference evidence="2" key="1">
    <citation type="submission" date="2025-08" db="UniProtKB">
        <authorList>
            <consortium name="RefSeq"/>
        </authorList>
    </citation>
    <scope>IDENTIFICATION</scope>
</reference>
<dbReference type="Proteomes" id="UP001652625">
    <property type="component" value="Chromosome 13"/>
</dbReference>
<dbReference type="GeneID" id="136090113"/>
<evidence type="ECO:0000313" key="2">
    <source>
        <dbReference type="RefSeq" id="XP_065672289.1"/>
    </source>
</evidence>
<proteinExistence type="predicted"/>
<sequence length="284" mass="31994">MVKAVLVKYLGERKIVIANNSSIIDFLNNVSKKFASTSGNICGITWNGCNVDEDNFVAILNEQNLEVEALSLPESKLYSSSFCQMSSISTAEYCSKHSSNPPLLTYDETPISHQQSSDQSNLESAADVSEPVFIQEALAQKRAFSQSSLTAISSQLSYTAQVAFASNPLTNAIQKIDKIPFIGDVRQQVINYFPPHIKQFVSRNSVVEDKIVARELMACLLSFCFSHIPTHVIIENRILLHKIFFSKLKSTCLGLYPYYGQRWDLIFKKLPNNFRQRQYTKCHS</sequence>
<accession>A0ABM4DD20</accession>
<keyword evidence="1" id="KW-1185">Reference proteome</keyword>